<keyword evidence="4" id="KW-0560">Oxidoreductase</keyword>
<gene>
    <name evidence="6" type="ORF">DM02DRAFT_698521</name>
</gene>
<protein>
    <submittedName>
        <fullName evidence="6">FAD-binding domain-containing protein</fullName>
    </submittedName>
</protein>
<feature type="non-terminal residue" evidence="6">
    <location>
        <position position="1"/>
    </location>
</feature>
<dbReference type="EMBL" id="KZ805334">
    <property type="protein sequence ID" value="PVI03193.1"/>
    <property type="molecule type" value="Genomic_DNA"/>
</dbReference>
<dbReference type="STRING" id="97972.A0A2V1DXW2"/>
<dbReference type="PANTHER" id="PTHR42973">
    <property type="entry name" value="BINDING OXIDOREDUCTASE, PUTATIVE (AFU_ORTHOLOGUE AFUA_1G17690)-RELATED"/>
    <property type="match status" value="1"/>
</dbReference>
<organism evidence="6 7">
    <name type="scientific">Periconia macrospinosa</name>
    <dbReference type="NCBI Taxonomy" id="97972"/>
    <lineage>
        <taxon>Eukaryota</taxon>
        <taxon>Fungi</taxon>
        <taxon>Dikarya</taxon>
        <taxon>Ascomycota</taxon>
        <taxon>Pezizomycotina</taxon>
        <taxon>Dothideomycetes</taxon>
        <taxon>Pleosporomycetidae</taxon>
        <taxon>Pleosporales</taxon>
        <taxon>Massarineae</taxon>
        <taxon>Periconiaceae</taxon>
        <taxon>Periconia</taxon>
    </lineage>
</organism>
<evidence type="ECO:0000256" key="3">
    <source>
        <dbReference type="ARBA" id="ARBA00022827"/>
    </source>
</evidence>
<sequence>PQCEALLASNLSSRVLLPNDPLYEPRVDSYYYGPGRLHPWCFFVPETTTEISTAIKALNAAAATKGTEYGWGIAVRSGGHMHPGSNNIINGVTIDLGNMNASWYNATTNLASLQPGGRWGDVYRNLHDKFNVTVTGGRAGDVGVGGFLLGGGISYHTGRNGFGCNTIINYEVVLANGSIINANKSSHPDLYKALKGGGFNFGIVTRFDVETLPAVDLAFGENLYGPEHIEAIVDALVDFTDTTSEESADHTFTVYQPGTMAFQQLVNTKGNLNTTAFEAFQTVPALDKSWERKSLADAAPVDKSDAGSSGLSYTFTTKNTRPILHHILAQFNNLSTTLSTKGKYTPILVLQPLPTYYGHLSQRNGGTVLGLDTLDSNAILHVIVVDAPEGGSDAIAVADAEIKRLMRDVQRFVEGEDGVVEWVYMNYADGSQNPLGSYGEGNLAFLERVAEVYDPEGWWQRMVPGGFRVAKARG</sequence>
<name>A0A2V1DXW2_9PLEO</name>
<comment type="similarity">
    <text evidence="1">Belongs to the oxygen-dependent FAD-linked oxidoreductase family.</text>
</comment>
<dbReference type="SUPFAM" id="SSF56176">
    <property type="entry name" value="FAD-binding/transporter-associated domain-like"/>
    <property type="match status" value="1"/>
</dbReference>
<dbReference type="OrthoDB" id="2151789at2759"/>
<feature type="domain" description="FAD-binding PCMH-type" evidence="5">
    <location>
        <begin position="35"/>
        <end position="214"/>
    </location>
</feature>
<dbReference type="Pfam" id="PF01565">
    <property type="entry name" value="FAD_binding_4"/>
    <property type="match status" value="1"/>
</dbReference>
<dbReference type="InterPro" id="IPR016166">
    <property type="entry name" value="FAD-bd_PCMH"/>
</dbReference>
<dbReference type="Gene3D" id="3.30.465.10">
    <property type="match status" value="1"/>
</dbReference>
<dbReference type="AlphaFoldDB" id="A0A2V1DXW2"/>
<keyword evidence="3" id="KW-0274">FAD</keyword>
<dbReference type="InterPro" id="IPR016169">
    <property type="entry name" value="FAD-bd_PCMH_sub2"/>
</dbReference>
<dbReference type="InterPro" id="IPR036318">
    <property type="entry name" value="FAD-bd_PCMH-like_sf"/>
</dbReference>
<dbReference type="GO" id="GO:0016491">
    <property type="term" value="F:oxidoreductase activity"/>
    <property type="evidence" value="ECO:0007669"/>
    <property type="project" value="UniProtKB-KW"/>
</dbReference>
<keyword evidence="2" id="KW-0285">Flavoprotein</keyword>
<dbReference type="PANTHER" id="PTHR42973:SF53">
    <property type="entry name" value="FAD-BINDING PCMH-TYPE DOMAIN-CONTAINING PROTEIN-RELATED"/>
    <property type="match status" value="1"/>
</dbReference>
<evidence type="ECO:0000313" key="7">
    <source>
        <dbReference type="Proteomes" id="UP000244855"/>
    </source>
</evidence>
<dbReference type="Proteomes" id="UP000244855">
    <property type="component" value="Unassembled WGS sequence"/>
</dbReference>
<evidence type="ECO:0000256" key="4">
    <source>
        <dbReference type="ARBA" id="ARBA00023002"/>
    </source>
</evidence>
<proteinExistence type="inferred from homology"/>
<evidence type="ECO:0000256" key="2">
    <source>
        <dbReference type="ARBA" id="ARBA00022630"/>
    </source>
</evidence>
<evidence type="ECO:0000256" key="1">
    <source>
        <dbReference type="ARBA" id="ARBA00005466"/>
    </source>
</evidence>
<accession>A0A2V1DXW2</accession>
<evidence type="ECO:0000259" key="5">
    <source>
        <dbReference type="PROSITE" id="PS51387"/>
    </source>
</evidence>
<dbReference type="InterPro" id="IPR006094">
    <property type="entry name" value="Oxid_FAD_bind_N"/>
</dbReference>
<dbReference type="PROSITE" id="PS51387">
    <property type="entry name" value="FAD_PCMH"/>
    <property type="match status" value="1"/>
</dbReference>
<evidence type="ECO:0000313" key="6">
    <source>
        <dbReference type="EMBL" id="PVI03193.1"/>
    </source>
</evidence>
<reference evidence="6 7" key="1">
    <citation type="journal article" date="2018" name="Sci. Rep.">
        <title>Comparative genomics provides insights into the lifestyle and reveals functional heterogeneity of dark septate endophytic fungi.</title>
        <authorList>
            <person name="Knapp D.G."/>
            <person name="Nemeth J.B."/>
            <person name="Barry K."/>
            <person name="Hainaut M."/>
            <person name="Henrissat B."/>
            <person name="Johnson J."/>
            <person name="Kuo A."/>
            <person name="Lim J.H.P."/>
            <person name="Lipzen A."/>
            <person name="Nolan M."/>
            <person name="Ohm R.A."/>
            <person name="Tamas L."/>
            <person name="Grigoriev I.V."/>
            <person name="Spatafora J.W."/>
            <person name="Nagy L.G."/>
            <person name="Kovacs G.M."/>
        </authorList>
    </citation>
    <scope>NUCLEOTIDE SEQUENCE [LARGE SCALE GENOMIC DNA]</scope>
    <source>
        <strain evidence="6 7">DSE2036</strain>
    </source>
</reference>
<dbReference type="GO" id="GO:0071949">
    <property type="term" value="F:FAD binding"/>
    <property type="evidence" value="ECO:0007669"/>
    <property type="project" value="InterPro"/>
</dbReference>
<dbReference type="InterPro" id="IPR050416">
    <property type="entry name" value="FAD-linked_Oxidoreductase"/>
</dbReference>
<keyword evidence="7" id="KW-1185">Reference proteome</keyword>